<dbReference type="EMBL" id="JBHPON010000002">
    <property type="protein sequence ID" value="MFC6035906.1"/>
    <property type="molecule type" value="Genomic_DNA"/>
</dbReference>
<keyword evidence="1 2" id="KW-0238">DNA-binding</keyword>
<dbReference type="SUPFAM" id="SSF46894">
    <property type="entry name" value="C-terminal effector domain of the bipartite response regulators"/>
    <property type="match status" value="1"/>
</dbReference>
<name>A0ABW1KXT7_9PROT</name>
<sequence>MIYRFGTFELDARAMELRRDGTAVPIEPQVFALILLLVENRDRLLSKDEIIEKIWDGRAVSDSALTSRVKSARQALGDDGKAQKFIRTLHGQGFRFVAEASPASGAYAVKEAPAPNGAPSGEKPSIAVLPFSLVGVAGPYAAIADAVPHELISELSRLRWLFVIARGSSFRFRGADPDVGEVGRALGARYCLSGMVEIAGSNIAMTVELADTRDGGVLWGERYEAGIDDIYNIRTQIVSTIVSALEIQISVNEAQQARLKSPENLDAWSAYHIGLQHLYRFNQKDNDIATAMFERSVALEPSFARAHAGLSSSRFQDAFIQYKDDVAAARLAARAHAEQAVALDPLDPFANFAMGRVHWVENAIASGTGWLDRAVRQSPNYAQGIYARAWADSVTGRSTSARKDVDLAMSLSPLDPFRYAMLGVRAFTYLVEGDWPAAARWADESARTPGAHVLIAMIAVVAHAANGDPEKASAWVSNVRARNPNVTQKEFFTAFPFEHQGTREMASKALAKYGF</sequence>
<protein>
    <submittedName>
        <fullName evidence="4">Winged helix-turn-helix domain-containing tetratricopeptide repeat protein</fullName>
    </submittedName>
</protein>
<dbReference type="InterPro" id="IPR036388">
    <property type="entry name" value="WH-like_DNA-bd_sf"/>
</dbReference>
<evidence type="ECO:0000256" key="2">
    <source>
        <dbReference type="PROSITE-ProRule" id="PRU01091"/>
    </source>
</evidence>
<feature type="domain" description="OmpR/PhoB-type" evidence="3">
    <location>
        <begin position="1"/>
        <end position="98"/>
    </location>
</feature>
<evidence type="ECO:0000256" key="1">
    <source>
        <dbReference type="ARBA" id="ARBA00023125"/>
    </source>
</evidence>
<dbReference type="SMART" id="SM00862">
    <property type="entry name" value="Trans_reg_C"/>
    <property type="match status" value="1"/>
</dbReference>
<proteinExistence type="predicted"/>
<evidence type="ECO:0000259" key="3">
    <source>
        <dbReference type="PROSITE" id="PS51755"/>
    </source>
</evidence>
<evidence type="ECO:0000313" key="5">
    <source>
        <dbReference type="Proteomes" id="UP001596116"/>
    </source>
</evidence>
<keyword evidence="5" id="KW-1185">Reference proteome</keyword>
<dbReference type="Gene3D" id="3.40.50.10070">
    <property type="entry name" value="TolB, N-terminal domain"/>
    <property type="match status" value="1"/>
</dbReference>
<evidence type="ECO:0000313" key="4">
    <source>
        <dbReference type="EMBL" id="MFC6035906.1"/>
    </source>
</evidence>
<dbReference type="InterPro" id="IPR016032">
    <property type="entry name" value="Sig_transdc_resp-reg_C-effctor"/>
</dbReference>
<dbReference type="InterPro" id="IPR001867">
    <property type="entry name" value="OmpR/PhoB-type_DNA-bd"/>
</dbReference>
<dbReference type="CDD" id="cd00383">
    <property type="entry name" value="trans_reg_C"/>
    <property type="match status" value="1"/>
</dbReference>
<dbReference type="SUPFAM" id="SSF48452">
    <property type="entry name" value="TPR-like"/>
    <property type="match status" value="1"/>
</dbReference>
<dbReference type="RefSeq" id="WP_379882873.1">
    <property type="nucleotide sequence ID" value="NZ_JBHPON010000002.1"/>
</dbReference>
<feature type="DNA-binding region" description="OmpR/PhoB-type" evidence="2">
    <location>
        <begin position="1"/>
        <end position="98"/>
    </location>
</feature>
<dbReference type="InterPro" id="IPR011990">
    <property type="entry name" value="TPR-like_helical_dom_sf"/>
</dbReference>
<dbReference type="Pfam" id="PF00486">
    <property type="entry name" value="Trans_reg_C"/>
    <property type="match status" value="1"/>
</dbReference>
<gene>
    <name evidence="4" type="ORF">ACFMB1_10145</name>
</gene>
<comment type="caution">
    <text evidence="4">The sequence shown here is derived from an EMBL/GenBank/DDBJ whole genome shotgun (WGS) entry which is preliminary data.</text>
</comment>
<dbReference type="Gene3D" id="1.10.10.10">
    <property type="entry name" value="Winged helix-like DNA-binding domain superfamily/Winged helix DNA-binding domain"/>
    <property type="match status" value="1"/>
</dbReference>
<reference evidence="4 5" key="1">
    <citation type="submission" date="2024-09" db="EMBL/GenBank/DDBJ databases">
        <authorList>
            <person name="Zhang Z.-H."/>
        </authorList>
    </citation>
    <scope>NUCLEOTIDE SEQUENCE [LARGE SCALE GENOMIC DNA]</scope>
    <source>
        <strain evidence="4 5">HHTR114</strain>
    </source>
</reference>
<dbReference type="PROSITE" id="PS51755">
    <property type="entry name" value="OMPR_PHOB"/>
    <property type="match status" value="1"/>
</dbReference>
<dbReference type="Proteomes" id="UP001596116">
    <property type="component" value="Unassembled WGS sequence"/>
</dbReference>
<dbReference type="Gene3D" id="1.25.40.10">
    <property type="entry name" value="Tetratricopeptide repeat domain"/>
    <property type="match status" value="1"/>
</dbReference>
<organism evidence="4 5">
    <name type="scientific">Hyphococcus aureus</name>
    <dbReference type="NCBI Taxonomy" id="2666033"/>
    <lineage>
        <taxon>Bacteria</taxon>
        <taxon>Pseudomonadati</taxon>
        <taxon>Pseudomonadota</taxon>
        <taxon>Alphaproteobacteria</taxon>
        <taxon>Parvularculales</taxon>
        <taxon>Parvularculaceae</taxon>
        <taxon>Hyphococcus</taxon>
    </lineage>
</organism>
<accession>A0ABW1KXT7</accession>